<name>A0A176W1H3_MARPO</name>
<evidence type="ECO:0000313" key="2">
    <source>
        <dbReference type="Proteomes" id="UP000077202"/>
    </source>
</evidence>
<gene>
    <name evidence="1" type="ORF">AXG93_4584s1000</name>
</gene>
<sequence length="116" mass="13177">MVTAEVSDSSVEKTVAPIVNTSEFATSEKVTVDLMARLEKSREAYDAAIKRSERLITTAEKREKMHIEELAKVEARRAEEVRIAKELWSKIVEAKTAEEDLCSKISKIEVKCEMKF</sequence>
<dbReference type="AlphaFoldDB" id="A0A176W1H3"/>
<organism evidence="1 2">
    <name type="scientific">Marchantia polymorpha subsp. ruderalis</name>
    <dbReference type="NCBI Taxonomy" id="1480154"/>
    <lineage>
        <taxon>Eukaryota</taxon>
        <taxon>Viridiplantae</taxon>
        <taxon>Streptophyta</taxon>
        <taxon>Embryophyta</taxon>
        <taxon>Marchantiophyta</taxon>
        <taxon>Marchantiopsida</taxon>
        <taxon>Marchantiidae</taxon>
        <taxon>Marchantiales</taxon>
        <taxon>Marchantiaceae</taxon>
        <taxon>Marchantia</taxon>
    </lineage>
</organism>
<keyword evidence="2" id="KW-1185">Reference proteome</keyword>
<reference evidence="1" key="1">
    <citation type="submission" date="2016-03" db="EMBL/GenBank/DDBJ databases">
        <title>Mechanisms controlling the formation of the plant cell surface in tip-growing cells are functionally conserved among land plants.</title>
        <authorList>
            <person name="Honkanen S."/>
            <person name="Jones V.A."/>
            <person name="Morieri G."/>
            <person name="Champion C."/>
            <person name="Hetherington A.J."/>
            <person name="Kelly S."/>
            <person name="Saint-Marcoux D."/>
            <person name="Proust H."/>
            <person name="Prescott H."/>
            <person name="Dolan L."/>
        </authorList>
    </citation>
    <scope>NUCLEOTIDE SEQUENCE [LARGE SCALE GENOMIC DNA]</scope>
    <source>
        <tissue evidence="1">Whole gametophyte</tissue>
    </source>
</reference>
<proteinExistence type="predicted"/>
<evidence type="ECO:0000313" key="1">
    <source>
        <dbReference type="EMBL" id="OAE26907.1"/>
    </source>
</evidence>
<dbReference type="Proteomes" id="UP000077202">
    <property type="component" value="Unassembled WGS sequence"/>
</dbReference>
<protein>
    <submittedName>
        <fullName evidence="1">Uncharacterized protein</fullName>
    </submittedName>
</protein>
<dbReference type="EMBL" id="LVLJ01002048">
    <property type="protein sequence ID" value="OAE26907.1"/>
    <property type="molecule type" value="Genomic_DNA"/>
</dbReference>
<comment type="caution">
    <text evidence="1">The sequence shown here is derived from an EMBL/GenBank/DDBJ whole genome shotgun (WGS) entry which is preliminary data.</text>
</comment>
<accession>A0A176W1H3</accession>